<dbReference type="Gene3D" id="3.90.420.10">
    <property type="entry name" value="Oxidoreductase, molybdopterin-binding domain"/>
    <property type="match status" value="1"/>
</dbReference>
<keyword evidence="1" id="KW-0732">Signal</keyword>
<comment type="caution">
    <text evidence="3">The sequence shown here is derived from an EMBL/GenBank/DDBJ whole genome shotgun (WGS) entry which is preliminary data.</text>
</comment>
<dbReference type="InterPro" id="IPR036374">
    <property type="entry name" value="OxRdtase_Mopterin-bd_sf"/>
</dbReference>
<name>A0ABU0VUB8_9RHOB</name>
<dbReference type="Pfam" id="PF00174">
    <property type="entry name" value="Oxidored_molyb"/>
    <property type="match status" value="1"/>
</dbReference>
<sequence>MGHFRRRLILATIALFAAAPRALSEVAPEGALPAPSGPVILEVSGKISRSNSPDGKALFDADMLATFPPQELTTATTVTDGVNRFDGILMRDLLNHLGAEGEVVRAIALNDYVIDIPIEDFTAFDVILAHSMDGERLSQRTKGPLWIVYPRDDHPELDDIRYDYRWVWQLQHIEIR</sequence>
<proteinExistence type="predicted"/>
<feature type="chain" id="PRO_5046982388" evidence="1">
    <location>
        <begin position="25"/>
        <end position="176"/>
    </location>
</feature>
<accession>A0ABU0VUB8</accession>
<dbReference type="Proteomes" id="UP001239680">
    <property type="component" value="Unassembled WGS sequence"/>
</dbReference>
<reference evidence="3 4" key="1">
    <citation type="submission" date="2023-08" db="EMBL/GenBank/DDBJ databases">
        <title>Characterization of two Paracoccaceae strains isolated from Phycosphere and proposal of Xinfangfangia lacusdiani sp. nov.</title>
        <authorList>
            <person name="Deng Y."/>
            <person name="Zhang Y.Q."/>
        </authorList>
    </citation>
    <scope>NUCLEOTIDE SEQUENCE [LARGE SCALE GENOMIC DNA]</scope>
    <source>
        <strain evidence="3 4">CPCC 101601</strain>
    </source>
</reference>
<dbReference type="RefSeq" id="WP_306679015.1">
    <property type="nucleotide sequence ID" value="NZ_JAVDBT010000002.1"/>
</dbReference>
<evidence type="ECO:0000259" key="2">
    <source>
        <dbReference type="Pfam" id="PF00174"/>
    </source>
</evidence>
<evidence type="ECO:0000313" key="4">
    <source>
        <dbReference type="Proteomes" id="UP001239680"/>
    </source>
</evidence>
<organism evidence="3 4">
    <name type="scientific">Pseudogemmobacter lacusdianii</name>
    <dbReference type="NCBI Taxonomy" id="3069608"/>
    <lineage>
        <taxon>Bacteria</taxon>
        <taxon>Pseudomonadati</taxon>
        <taxon>Pseudomonadota</taxon>
        <taxon>Alphaproteobacteria</taxon>
        <taxon>Rhodobacterales</taxon>
        <taxon>Paracoccaceae</taxon>
        <taxon>Pseudogemmobacter</taxon>
    </lineage>
</organism>
<gene>
    <name evidence="3" type="ORF">Q9295_02965</name>
</gene>
<feature type="domain" description="Oxidoreductase molybdopterin-binding" evidence="2">
    <location>
        <begin position="81"/>
        <end position="150"/>
    </location>
</feature>
<keyword evidence="4" id="KW-1185">Reference proteome</keyword>
<evidence type="ECO:0000256" key="1">
    <source>
        <dbReference type="SAM" id="SignalP"/>
    </source>
</evidence>
<protein>
    <submittedName>
        <fullName evidence="3">Molybdopterin-dependent oxidoreductase</fullName>
    </submittedName>
</protein>
<feature type="signal peptide" evidence="1">
    <location>
        <begin position="1"/>
        <end position="24"/>
    </location>
</feature>
<dbReference type="EMBL" id="JAVDBT010000002">
    <property type="protein sequence ID" value="MDQ2065324.1"/>
    <property type="molecule type" value="Genomic_DNA"/>
</dbReference>
<dbReference type="InterPro" id="IPR000572">
    <property type="entry name" value="OxRdtase_Mopterin-bd_dom"/>
</dbReference>
<dbReference type="SUPFAM" id="SSF56524">
    <property type="entry name" value="Oxidoreductase molybdopterin-binding domain"/>
    <property type="match status" value="1"/>
</dbReference>
<evidence type="ECO:0000313" key="3">
    <source>
        <dbReference type="EMBL" id="MDQ2065324.1"/>
    </source>
</evidence>